<feature type="domain" description="4'-phosphopantetheinyl transferase N-terminal" evidence="3">
    <location>
        <begin position="30"/>
        <end position="96"/>
    </location>
</feature>
<feature type="domain" description="4'-phosphopantetheinyl transferase" evidence="2">
    <location>
        <begin position="103"/>
        <end position="181"/>
    </location>
</feature>
<name>A0ABN3QF03_9ACTN</name>
<dbReference type="RefSeq" id="WP_344387849.1">
    <property type="nucleotide sequence ID" value="NZ_BAAASJ010000015.1"/>
</dbReference>
<dbReference type="InterPro" id="IPR003542">
    <property type="entry name" value="Enbac_synth_compD-like"/>
</dbReference>
<keyword evidence="5" id="KW-1185">Reference proteome</keyword>
<keyword evidence="1 4" id="KW-0808">Transferase</keyword>
<dbReference type="InterPro" id="IPR008278">
    <property type="entry name" value="4-PPantetheinyl_Trfase_dom"/>
</dbReference>
<dbReference type="GO" id="GO:0016740">
    <property type="term" value="F:transferase activity"/>
    <property type="evidence" value="ECO:0007669"/>
    <property type="project" value="UniProtKB-KW"/>
</dbReference>
<comment type="caution">
    <text evidence="4">The sequence shown here is derived from an EMBL/GenBank/DDBJ whole genome shotgun (WGS) entry which is preliminary data.</text>
</comment>
<dbReference type="Pfam" id="PF17837">
    <property type="entry name" value="4PPT_N"/>
    <property type="match status" value="1"/>
</dbReference>
<evidence type="ECO:0000313" key="5">
    <source>
        <dbReference type="Proteomes" id="UP001500151"/>
    </source>
</evidence>
<organism evidence="4 5">
    <name type="scientific">Streptomyces vastus</name>
    <dbReference type="NCBI Taxonomy" id="285451"/>
    <lineage>
        <taxon>Bacteria</taxon>
        <taxon>Bacillati</taxon>
        <taxon>Actinomycetota</taxon>
        <taxon>Actinomycetes</taxon>
        <taxon>Kitasatosporales</taxon>
        <taxon>Streptomycetaceae</taxon>
        <taxon>Streptomyces</taxon>
    </lineage>
</organism>
<proteinExistence type="predicted"/>
<gene>
    <name evidence="4" type="ORF">GCM10010307_11090</name>
</gene>
<dbReference type="EMBL" id="BAAASJ010000015">
    <property type="protein sequence ID" value="GAA2624670.1"/>
    <property type="molecule type" value="Genomic_DNA"/>
</dbReference>
<dbReference type="SUPFAM" id="SSF56214">
    <property type="entry name" value="4'-phosphopantetheinyl transferase"/>
    <property type="match status" value="1"/>
</dbReference>
<evidence type="ECO:0000259" key="3">
    <source>
        <dbReference type="Pfam" id="PF17837"/>
    </source>
</evidence>
<dbReference type="PANTHER" id="PTHR38096">
    <property type="entry name" value="ENTEROBACTIN SYNTHASE COMPONENT D"/>
    <property type="match status" value="1"/>
</dbReference>
<dbReference type="InterPro" id="IPR041354">
    <property type="entry name" value="4PPT_N"/>
</dbReference>
<sequence length="230" mass="25365">MINELIPAPARVEHAFVDYESSLLALYPDEAVAVTRALPKRKREYASVRMCARRAMSALGVPASPLLSGPRGAPQWPAGLVGSMTHCLGFRAAAVARASDFRGLGLDAEPNEPLPPDLLEFISLPQERTRVHELAGMNPEIRWDRLLFSAKEAVFKVWYPITQRELGFEQADIRIGARSGTFTAQLSATAVGSSDEFPNRLNGRWRCRDGFILTAIALRTRRGLPAAREI</sequence>
<protein>
    <submittedName>
        <fullName evidence="4">4'-phosphopantetheinyl transferase superfamily protein</fullName>
    </submittedName>
</protein>
<evidence type="ECO:0000256" key="1">
    <source>
        <dbReference type="ARBA" id="ARBA00022679"/>
    </source>
</evidence>
<evidence type="ECO:0000259" key="2">
    <source>
        <dbReference type="Pfam" id="PF01648"/>
    </source>
</evidence>
<evidence type="ECO:0000313" key="4">
    <source>
        <dbReference type="EMBL" id="GAA2624670.1"/>
    </source>
</evidence>
<dbReference type="PANTHER" id="PTHR38096:SF1">
    <property type="entry name" value="ENTEROBACTIN SYNTHASE COMPONENT D"/>
    <property type="match status" value="1"/>
</dbReference>
<dbReference type="PRINTS" id="PR01399">
    <property type="entry name" value="ENTSNTHTASED"/>
</dbReference>
<dbReference type="InterPro" id="IPR037143">
    <property type="entry name" value="4-PPantetheinyl_Trfase_dom_sf"/>
</dbReference>
<dbReference type="Pfam" id="PF01648">
    <property type="entry name" value="ACPS"/>
    <property type="match status" value="1"/>
</dbReference>
<reference evidence="4 5" key="1">
    <citation type="journal article" date="2019" name="Int. J. Syst. Evol. Microbiol.">
        <title>The Global Catalogue of Microorganisms (GCM) 10K type strain sequencing project: providing services to taxonomists for standard genome sequencing and annotation.</title>
        <authorList>
            <consortium name="The Broad Institute Genomics Platform"/>
            <consortium name="The Broad Institute Genome Sequencing Center for Infectious Disease"/>
            <person name="Wu L."/>
            <person name="Ma J."/>
        </authorList>
    </citation>
    <scope>NUCLEOTIDE SEQUENCE [LARGE SCALE GENOMIC DNA]</scope>
    <source>
        <strain evidence="4 5">JCM 4524</strain>
    </source>
</reference>
<dbReference type="Proteomes" id="UP001500151">
    <property type="component" value="Unassembled WGS sequence"/>
</dbReference>
<accession>A0ABN3QF03</accession>